<protein>
    <recommendedName>
        <fullName evidence="1">peptide-methionine (S)-S-oxide reductase</fullName>
        <ecNumber evidence="1">1.8.4.11</ecNumber>
    </recommendedName>
</protein>
<dbReference type="Gene3D" id="3.30.1060.10">
    <property type="entry name" value="Peptide methionine sulphoxide reductase MsrA"/>
    <property type="match status" value="1"/>
</dbReference>
<evidence type="ECO:0000259" key="3">
    <source>
        <dbReference type="Pfam" id="PF01625"/>
    </source>
</evidence>
<gene>
    <name evidence="4" type="primary">msrA_9</name>
    <name evidence="4" type="ORF">SDC9_41955</name>
</gene>
<dbReference type="SUPFAM" id="SSF55068">
    <property type="entry name" value="Peptide methionine sulfoxide reductase"/>
    <property type="match status" value="1"/>
</dbReference>
<reference evidence="4" key="1">
    <citation type="submission" date="2019-08" db="EMBL/GenBank/DDBJ databases">
        <authorList>
            <person name="Kucharzyk K."/>
            <person name="Murdoch R.W."/>
            <person name="Higgins S."/>
            <person name="Loffler F."/>
        </authorList>
    </citation>
    <scope>NUCLEOTIDE SEQUENCE</scope>
</reference>
<dbReference type="EMBL" id="VSSQ01000481">
    <property type="protein sequence ID" value="MPL95783.1"/>
    <property type="molecule type" value="Genomic_DNA"/>
</dbReference>
<name>A0A644VZQ1_9ZZZZ</name>
<comment type="caution">
    <text evidence="4">The sequence shown here is derived from an EMBL/GenBank/DDBJ whole genome shotgun (WGS) entry which is preliminary data.</text>
</comment>
<dbReference type="InterPro" id="IPR002569">
    <property type="entry name" value="Met_Sox_Rdtase_MsrA_dom"/>
</dbReference>
<feature type="domain" description="Peptide methionine sulphoxide reductase MsrA" evidence="3">
    <location>
        <begin position="46"/>
        <end position="199"/>
    </location>
</feature>
<dbReference type="PANTHER" id="PTHR43774">
    <property type="entry name" value="PEPTIDE METHIONINE SULFOXIDE REDUCTASE"/>
    <property type="match status" value="1"/>
</dbReference>
<dbReference type="InterPro" id="IPR036509">
    <property type="entry name" value="Met_Sox_Rdtase_MsrA_sf"/>
</dbReference>
<evidence type="ECO:0000256" key="2">
    <source>
        <dbReference type="ARBA" id="ARBA00023002"/>
    </source>
</evidence>
<dbReference type="AlphaFoldDB" id="A0A644VZQ1"/>
<keyword evidence="2 4" id="KW-0560">Oxidoreductase</keyword>
<sequence>MKIRLIILLIILLTIGLFACSHGQCFSDKRNENTNAIKKNMINTDTATFAAGCFWCVEEQLRQLKGVEKVISGYTGGHLKNPTYTEVCSGLTGHAEACNVIYDPALITYDELLAAFFQTHDPTQLNRQGNDVGTQYRSAIFYHTKEQKELAEYYIHKLNEEAAYSNRIVTEVSPYSVFYEAEEYHQDYYVNNAQQPYCQIVIKPKLDKFRKVFNEKLKE</sequence>
<evidence type="ECO:0000256" key="1">
    <source>
        <dbReference type="ARBA" id="ARBA00012502"/>
    </source>
</evidence>
<dbReference type="PROSITE" id="PS51257">
    <property type="entry name" value="PROKAR_LIPOPROTEIN"/>
    <property type="match status" value="1"/>
</dbReference>
<dbReference type="PANTHER" id="PTHR43774:SF1">
    <property type="entry name" value="PEPTIDE METHIONINE SULFOXIDE REDUCTASE MSRA 2"/>
    <property type="match status" value="1"/>
</dbReference>
<dbReference type="HAMAP" id="MF_01401">
    <property type="entry name" value="MsrA"/>
    <property type="match status" value="1"/>
</dbReference>
<dbReference type="Pfam" id="PF01625">
    <property type="entry name" value="PMSR"/>
    <property type="match status" value="1"/>
</dbReference>
<organism evidence="4">
    <name type="scientific">bioreactor metagenome</name>
    <dbReference type="NCBI Taxonomy" id="1076179"/>
    <lineage>
        <taxon>unclassified sequences</taxon>
        <taxon>metagenomes</taxon>
        <taxon>ecological metagenomes</taxon>
    </lineage>
</organism>
<dbReference type="NCBIfam" id="TIGR00401">
    <property type="entry name" value="msrA"/>
    <property type="match status" value="1"/>
</dbReference>
<accession>A0A644VZQ1</accession>
<proteinExistence type="inferred from homology"/>
<evidence type="ECO:0000313" key="4">
    <source>
        <dbReference type="EMBL" id="MPL95783.1"/>
    </source>
</evidence>
<dbReference type="EC" id="1.8.4.11" evidence="1"/>
<dbReference type="GO" id="GO:0008113">
    <property type="term" value="F:peptide-methionine (S)-S-oxide reductase activity"/>
    <property type="evidence" value="ECO:0007669"/>
    <property type="project" value="UniProtKB-EC"/>
</dbReference>